<dbReference type="Proteomes" id="UP000037953">
    <property type="component" value="Unassembled WGS sequence"/>
</dbReference>
<evidence type="ECO:0000313" key="2">
    <source>
        <dbReference type="Proteomes" id="UP000037953"/>
    </source>
</evidence>
<evidence type="ECO:0000313" key="1">
    <source>
        <dbReference type="EMBL" id="KPE52486.1"/>
    </source>
</evidence>
<dbReference type="NCBIfam" id="TIGR01200">
    <property type="entry name" value="GLPGLI"/>
    <property type="match status" value="1"/>
</dbReference>
<accession>A0A0N1KTV8</accession>
<gene>
    <name evidence="1" type="ORF">AOB46_00175</name>
</gene>
<proteinExistence type="predicted"/>
<dbReference type="InterPro" id="IPR005901">
    <property type="entry name" value="GLPGLI"/>
</dbReference>
<sequence length="267" mass="31536">MKVHLIILILFSSFLFGQNSSFIYDLKYKPNSDSTKTEKVTYYLDVREKESLFRSNKFRRSDSLRVKRGTPEGYDTQFNNRQLYVKKNFTSNETKRYVFVPIVYKTYAIDITDQLDWKISDEKQMIGSYNCQKAEVNYGGRSWQAWFTTDIAISDGPYIFKGLPGLIVKINDEKSDFQFNLVQVKNFNWKELYPAKIEKMIAWSDYEKLQSDFYSDPISAIKPSAIINYDEAGNIVKTDLREMREMMKKHIRAQNNPIELNHKVEYK</sequence>
<comment type="caution">
    <text evidence="1">The sequence shown here is derived from an EMBL/GenBank/DDBJ whole genome shotgun (WGS) entry which is preliminary data.</text>
</comment>
<name>A0A0N1KTV8_CHRID</name>
<reference evidence="2" key="2">
    <citation type="submission" date="2015-09" db="EMBL/GenBank/DDBJ databases">
        <title>Draft genome sequence of a multidrug-resistant Chryseobacterium indologenes isolate from Malaysia.</title>
        <authorList>
            <person name="Yu C.Y."/>
            <person name="Ang G.Y."/>
            <person name="Chan K.-G."/>
        </authorList>
    </citation>
    <scope>NUCLEOTIDE SEQUENCE [LARGE SCALE GENOMIC DNA]</scope>
    <source>
        <strain evidence="2">CI_885</strain>
    </source>
</reference>
<dbReference type="RefSeq" id="WP_062696039.1">
    <property type="nucleotide sequence ID" value="NZ_LJOD01000001.1"/>
</dbReference>
<dbReference type="AlphaFoldDB" id="A0A0N1KTV8"/>
<reference evidence="1 2" key="1">
    <citation type="journal article" date="2015" name="Genom Data">
        <title>Draft genome sequence of a multidrug-resistant Chryseobacterium indologenes isolate from Malaysia.</title>
        <authorList>
            <person name="Yu C.Y."/>
            <person name="Ang G.Y."/>
            <person name="Cheng H.J."/>
            <person name="Cheong Y.M."/>
            <person name="Yin W.F."/>
            <person name="Chan K.G."/>
        </authorList>
    </citation>
    <scope>NUCLEOTIDE SEQUENCE [LARGE SCALE GENOMIC DNA]</scope>
    <source>
        <strain evidence="1 2">CI_885</strain>
    </source>
</reference>
<dbReference type="Pfam" id="PF09697">
    <property type="entry name" value="Porph_ging"/>
    <property type="match status" value="1"/>
</dbReference>
<dbReference type="OrthoDB" id="1440774at2"/>
<protein>
    <recommendedName>
        <fullName evidence="3">GLPGLI family protein</fullName>
    </recommendedName>
</protein>
<evidence type="ECO:0008006" key="3">
    <source>
        <dbReference type="Google" id="ProtNLM"/>
    </source>
</evidence>
<dbReference type="PATRIC" id="fig|253.9.peg.37"/>
<organism evidence="1 2">
    <name type="scientific">Chryseobacterium indologenes</name>
    <name type="common">Flavobacterium indologenes</name>
    <dbReference type="NCBI Taxonomy" id="253"/>
    <lineage>
        <taxon>Bacteria</taxon>
        <taxon>Pseudomonadati</taxon>
        <taxon>Bacteroidota</taxon>
        <taxon>Flavobacteriia</taxon>
        <taxon>Flavobacteriales</taxon>
        <taxon>Weeksellaceae</taxon>
        <taxon>Chryseobacterium group</taxon>
        <taxon>Chryseobacterium</taxon>
    </lineage>
</organism>
<dbReference type="EMBL" id="LJOD01000001">
    <property type="protein sequence ID" value="KPE52486.1"/>
    <property type="molecule type" value="Genomic_DNA"/>
</dbReference>